<dbReference type="NCBIfam" id="TIGR00756">
    <property type="entry name" value="PPR"/>
    <property type="match status" value="5"/>
</dbReference>
<evidence type="ECO:0000256" key="4">
    <source>
        <dbReference type="SAM" id="MobiDB-lite"/>
    </source>
</evidence>
<feature type="repeat" description="PPR" evidence="3">
    <location>
        <begin position="131"/>
        <end position="165"/>
    </location>
</feature>
<dbReference type="PANTHER" id="PTHR47447:SF23">
    <property type="entry name" value="PENTACOTRIPEPTIDE-REPEAT REGION OF PRORP DOMAIN-CONTAINING PROTEIN"/>
    <property type="match status" value="1"/>
</dbReference>
<evidence type="ECO:0000313" key="6">
    <source>
        <dbReference type="Proteomes" id="UP000652761"/>
    </source>
</evidence>
<evidence type="ECO:0000256" key="3">
    <source>
        <dbReference type="PROSITE-ProRule" id="PRU00708"/>
    </source>
</evidence>
<dbReference type="OrthoDB" id="185373at2759"/>
<keyword evidence="2" id="KW-0677">Repeat</keyword>
<reference evidence="5" key="1">
    <citation type="submission" date="2017-07" db="EMBL/GenBank/DDBJ databases">
        <title>Taro Niue Genome Assembly and Annotation.</title>
        <authorList>
            <person name="Atibalentja N."/>
            <person name="Keating K."/>
            <person name="Fields C.J."/>
        </authorList>
    </citation>
    <scope>NUCLEOTIDE SEQUENCE</scope>
    <source>
        <strain evidence="5">Niue_2</strain>
        <tissue evidence="5">Leaf</tissue>
    </source>
</reference>
<comment type="similarity">
    <text evidence="1">Belongs to the PPR family. P subfamily.</text>
</comment>
<proteinExistence type="inferred from homology"/>
<dbReference type="InterPro" id="IPR002885">
    <property type="entry name" value="PPR_rpt"/>
</dbReference>
<evidence type="ECO:0000256" key="2">
    <source>
        <dbReference type="ARBA" id="ARBA00022737"/>
    </source>
</evidence>
<evidence type="ECO:0000313" key="5">
    <source>
        <dbReference type="EMBL" id="MQL82772.1"/>
    </source>
</evidence>
<dbReference type="InterPro" id="IPR011990">
    <property type="entry name" value="TPR-like_helical_dom_sf"/>
</dbReference>
<feature type="repeat" description="PPR" evidence="3">
    <location>
        <begin position="201"/>
        <end position="235"/>
    </location>
</feature>
<sequence>MRISPAGDVARHRSAAAIDHAKRICLAWMHSLSPSQSQSGHRKCRVPAKPASSCRNPAKPAAKAPYMRYIVAGVSRLLRFSAWEDARRELRSLPIRWDSYTVNQVLKTHPPMEKAWLFFVWVAEVRGFKHDHFTYTTMLDIFGEAGRVASMGHLLREMEEKGVRVDAVTYTSVLHWLAKAGDLEGSVRMWEEMRGMGCEPTVVSYTAFMKVLLDHGRPREAAVVYREMLEAGLTPTCHTYTVLIEYLAGSDADRHSSYHCPVVRVLEELLLGAHMMNWVEENYSILVSLLLGKFDAALGIMNKMQEAGVQPDKATCNILIQKCSKLGETKMMFQVLRYMKDNSLVLRLPIFLEAVETLRNCGERDVLLREVNPHFASVGMEREMSSSEDAFYDFNACIDQGIIFNLLARQNFVAIDHMLNEMISRNVKLDTELIAAIMQAGSGNGNLSTALLAFQYGARLGQKHEKHAYLSLIGPLIRLNCFQDVLKIVEEMIKLGHTLGTYLAAVLILRLGCARMSTLAAKLFYSLAADQNTVTYTALIHAHLQSSEIDKGLQAYASMRKEGFHVSSGTYEVLIVGLEEAGRNREAEFFKKEKKKLQFSGCSQEGISIEEILCDCIFN</sequence>
<keyword evidence="6" id="KW-1185">Reference proteome</keyword>
<gene>
    <name evidence="5" type="ORF">Taro_015232</name>
</gene>
<comment type="caution">
    <text evidence="5">The sequence shown here is derived from an EMBL/GenBank/DDBJ whole genome shotgun (WGS) entry which is preliminary data.</text>
</comment>
<feature type="repeat" description="PPR" evidence="3">
    <location>
        <begin position="532"/>
        <end position="566"/>
    </location>
</feature>
<dbReference type="Pfam" id="PF13041">
    <property type="entry name" value="PPR_2"/>
    <property type="match status" value="1"/>
</dbReference>
<dbReference type="AlphaFoldDB" id="A0A843UB15"/>
<dbReference type="Gene3D" id="1.25.40.10">
    <property type="entry name" value="Tetratricopeptide repeat domain"/>
    <property type="match status" value="3"/>
</dbReference>
<dbReference type="Pfam" id="PF13812">
    <property type="entry name" value="PPR_3"/>
    <property type="match status" value="2"/>
</dbReference>
<name>A0A843UB15_COLES</name>
<dbReference type="PROSITE" id="PS51375">
    <property type="entry name" value="PPR"/>
    <property type="match status" value="5"/>
</dbReference>
<dbReference type="PANTHER" id="PTHR47447">
    <property type="entry name" value="OS03G0856100 PROTEIN"/>
    <property type="match status" value="1"/>
</dbReference>
<accession>A0A843UB15</accession>
<evidence type="ECO:0008006" key="7">
    <source>
        <dbReference type="Google" id="ProtNLM"/>
    </source>
</evidence>
<dbReference type="EMBL" id="NMUH01000652">
    <property type="protein sequence ID" value="MQL82772.1"/>
    <property type="molecule type" value="Genomic_DNA"/>
</dbReference>
<dbReference type="Proteomes" id="UP000652761">
    <property type="component" value="Unassembled WGS sequence"/>
</dbReference>
<organism evidence="5 6">
    <name type="scientific">Colocasia esculenta</name>
    <name type="common">Wild taro</name>
    <name type="synonym">Arum esculentum</name>
    <dbReference type="NCBI Taxonomy" id="4460"/>
    <lineage>
        <taxon>Eukaryota</taxon>
        <taxon>Viridiplantae</taxon>
        <taxon>Streptophyta</taxon>
        <taxon>Embryophyta</taxon>
        <taxon>Tracheophyta</taxon>
        <taxon>Spermatophyta</taxon>
        <taxon>Magnoliopsida</taxon>
        <taxon>Liliopsida</taxon>
        <taxon>Araceae</taxon>
        <taxon>Aroideae</taxon>
        <taxon>Colocasieae</taxon>
        <taxon>Colocasia</taxon>
    </lineage>
</organism>
<feature type="repeat" description="PPR" evidence="3">
    <location>
        <begin position="312"/>
        <end position="346"/>
    </location>
</feature>
<evidence type="ECO:0000256" key="1">
    <source>
        <dbReference type="ARBA" id="ARBA00007626"/>
    </source>
</evidence>
<protein>
    <recommendedName>
        <fullName evidence="7">Pentatricopeptide repeat-containing protein</fullName>
    </recommendedName>
</protein>
<feature type="region of interest" description="Disordered" evidence="4">
    <location>
        <begin position="34"/>
        <end position="57"/>
    </location>
</feature>
<feature type="repeat" description="PPR" evidence="3">
    <location>
        <begin position="166"/>
        <end position="200"/>
    </location>
</feature>